<dbReference type="EMBL" id="JABFAF010000013">
    <property type="protein sequence ID" value="MBA0873856.1"/>
    <property type="molecule type" value="Genomic_DNA"/>
</dbReference>
<gene>
    <name evidence="1" type="ORF">Goshw_008141</name>
</gene>
<keyword evidence="2" id="KW-1185">Reference proteome</keyword>
<evidence type="ECO:0000313" key="2">
    <source>
        <dbReference type="Proteomes" id="UP000593576"/>
    </source>
</evidence>
<protein>
    <submittedName>
        <fullName evidence="1">Uncharacterized protein</fullName>
    </submittedName>
</protein>
<comment type="caution">
    <text evidence="1">The sequence shown here is derived from an EMBL/GenBank/DDBJ whole genome shotgun (WGS) entry which is preliminary data.</text>
</comment>
<sequence>MPVEERVKVNLLDVRSYYSHGSTVISRKSIRICKKRTLSGELRGCFQMRFYIGAVILIGSLCLEFEELLVMPRC</sequence>
<proteinExistence type="predicted"/>
<reference evidence="1 2" key="1">
    <citation type="journal article" date="2019" name="Genome Biol. Evol.">
        <title>Insights into the evolution of the New World diploid cottons (Gossypium, subgenus Houzingenia) based on genome sequencing.</title>
        <authorList>
            <person name="Grover C.E."/>
            <person name="Arick M.A. 2nd"/>
            <person name="Thrash A."/>
            <person name="Conover J.L."/>
            <person name="Sanders W.S."/>
            <person name="Peterson D.G."/>
            <person name="Frelichowski J.E."/>
            <person name="Scheffler J.A."/>
            <person name="Scheffler B.E."/>
            <person name="Wendel J.F."/>
        </authorList>
    </citation>
    <scope>NUCLEOTIDE SEQUENCE [LARGE SCALE GENOMIC DNA]</scope>
    <source>
        <strain evidence="1">1</strain>
        <tissue evidence="1">Leaf</tissue>
    </source>
</reference>
<dbReference type="AlphaFoldDB" id="A0A7J9MSZ1"/>
<evidence type="ECO:0000313" key="1">
    <source>
        <dbReference type="EMBL" id="MBA0873856.1"/>
    </source>
</evidence>
<accession>A0A7J9MSZ1</accession>
<dbReference type="Proteomes" id="UP000593576">
    <property type="component" value="Unassembled WGS sequence"/>
</dbReference>
<name>A0A7J9MSZ1_GOSSC</name>
<organism evidence="1 2">
    <name type="scientific">Gossypium schwendimanii</name>
    <name type="common">Cotton</name>
    <dbReference type="NCBI Taxonomy" id="34291"/>
    <lineage>
        <taxon>Eukaryota</taxon>
        <taxon>Viridiplantae</taxon>
        <taxon>Streptophyta</taxon>
        <taxon>Embryophyta</taxon>
        <taxon>Tracheophyta</taxon>
        <taxon>Spermatophyta</taxon>
        <taxon>Magnoliopsida</taxon>
        <taxon>eudicotyledons</taxon>
        <taxon>Gunneridae</taxon>
        <taxon>Pentapetalae</taxon>
        <taxon>rosids</taxon>
        <taxon>malvids</taxon>
        <taxon>Malvales</taxon>
        <taxon>Malvaceae</taxon>
        <taxon>Malvoideae</taxon>
        <taxon>Gossypium</taxon>
    </lineage>
</organism>